<protein>
    <submittedName>
        <fullName evidence="1">YbbR domain-containing protein</fullName>
    </submittedName>
</protein>
<organism evidence="1 2">
    <name type="scientific">Acetoanaerobium pronyense</name>
    <dbReference type="NCBI Taxonomy" id="1482736"/>
    <lineage>
        <taxon>Bacteria</taxon>
        <taxon>Bacillati</taxon>
        <taxon>Bacillota</taxon>
        <taxon>Clostridia</taxon>
        <taxon>Peptostreptococcales</taxon>
        <taxon>Filifactoraceae</taxon>
        <taxon>Acetoanaerobium</taxon>
    </lineage>
</organism>
<accession>A0ABS4KLZ4</accession>
<sequence>MKNILKDNVQMKAVAVIFAFFMWIYVMAEVDPIVIRDIDNVPVTIQNSEVLESLELIPEYGSELDVRISLRARRSVLTQTVTRGIRATGVIENPVEGENIVNVDIVIDPNIEYTILPANLRINLERKMVVRKNIQIEPVGELASASMEVSEINLNPSFLYVEGPRSLVNRVTGLYAELDVAGQDKDFSKRIQVVPVDEQGGVVEGVTVSEESVIAHASIIDTKTVPIRFMLNEENANGATLTGYTLEPSEILIKGKPGVIAEVNEISTVGVNLENLVQNPEFTAQLVIPEGVQTEISEIRVISTTEILIIKEFNISKDRITFRGNGQIPNISENEEVPDIINVKVTITSELEEDFTEEDIALFIEMQDYQNNPASVPVRAEAQKPTVSIEITPLELDLEG</sequence>
<reference evidence="1 2" key="1">
    <citation type="submission" date="2021-03" db="EMBL/GenBank/DDBJ databases">
        <title>Genomic Encyclopedia of Type Strains, Phase IV (KMG-IV): sequencing the most valuable type-strain genomes for metagenomic binning, comparative biology and taxonomic classification.</title>
        <authorList>
            <person name="Goeker M."/>
        </authorList>
    </citation>
    <scope>NUCLEOTIDE SEQUENCE [LARGE SCALE GENOMIC DNA]</scope>
    <source>
        <strain evidence="1 2">DSM 27512</strain>
    </source>
</reference>
<dbReference type="PANTHER" id="PTHR37804">
    <property type="entry name" value="CDAA REGULATORY PROTEIN CDAR"/>
    <property type="match status" value="1"/>
</dbReference>
<proteinExistence type="predicted"/>
<evidence type="ECO:0000313" key="1">
    <source>
        <dbReference type="EMBL" id="MBP2028810.1"/>
    </source>
</evidence>
<dbReference type="Proteomes" id="UP001314903">
    <property type="component" value="Unassembled WGS sequence"/>
</dbReference>
<dbReference type="EMBL" id="JAGGLI010000041">
    <property type="protein sequence ID" value="MBP2028810.1"/>
    <property type="molecule type" value="Genomic_DNA"/>
</dbReference>
<dbReference type="InterPro" id="IPR012505">
    <property type="entry name" value="YbbR"/>
</dbReference>
<evidence type="ECO:0000313" key="2">
    <source>
        <dbReference type="Proteomes" id="UP001314903"/>
    </source>
</evidence>
<comment type="caution">
    <text evidence="1">The sequence shown here is derived from an EMBL/GenBank/DDBJ whole genome shotgun (WGS) entry which is preliminary data.</text>
</comment>
<gene>
    <name evidence="1" type="ORF">J2Z35_002640</name>
</gene>
<name>A0ABS4KLZ4_9FIRM</name>
<dbReference type="Pfam" id="PF07949">
    <property type="entry name" value="YbbR"/>
    <property type="match status" value="2"/>
</dbReference>
<dbReference type="Gene3D" id="2.170.120.40">
    <property type="entry name" value="YbbR-like domain"/>
    <property type="match status" value="2"/>
</dbReference>
<dbReference type="Gene3D" id="2.170.120.30">
    <property type="match status" value="1"/>
</dbReference>
<dbReference type="RefSeq" id="WP_209661870.1">
    <property type="nucleotide sequence ID" value="NZ_JAGGLI010000041.1"/>
</dbReference>
<dbReference type="PANTHER" id="PTHR37804:SF1">
    <property type="entry name" value="CDAA REGULATORY PROTEIN CDAR"/>
    <property type="match status" value="1"/>
</dbReference>
<keyword evidence="2" id="KW-1185">Reference proteome</keyword>
<dbReference type="InterPro" id="IPR053154">
    <property type="entry name" value="c-di-AMP_regulator"/>
</dbReference>